<dbReference type="Gene3D" id="2.40.50.100">
    <property type="match status" value="2"/>
</dbReference>
<gene>
    <name evidence="8" type="ORF">C922_05024</name>
</gene>
<keyword evidence="2 4" id="KW-0450">Lipoyl</keyword>
<keyword evidence="6" id="KW-0732">Signal</keyword>
<dbReference type="GO" id="GO:0045254">
    <property type="term" value="C:pyruvate dehydrogenase complex"/>
    <property type="evidence" value="ECO:0007669"/>
    <property type="project" value="InterPro"/>
</dbReference>
<comment type="cofactor">
    <cofactor evidence="4">
        <name>(R)-lipoate</name>
        <dbReference type="ChEBI" id="CHEBI:83088"/>
    </cofactor>
</comment>
<evidence type="ECO:0000256" key="4">
    <source>
        <dbReference type="RuleBase" id="RU003423"/>
    </source>
</evidence>
<name>W7A694_9APIC</name>
<keyword evidence="4" id="KW-0012">Acyltransferase</keyword>
<feature type="region of interest" description="Disordered" evidence="5">
    <location>
        <begin position="347"/>
        <end position="374"/>
    </location>
</feature>
<evidence type="ECO:0000259" key="7">
    <source>
        <dbReference type="PROSITE" id="PS50968"/>
    </source>
</evidence>
<dbReference type="Gene3D" id="3.30.559.10">
    <property type="entry name" value="Chloramphenicol acetyltransferase-like domain"/>
    <property type="match status" value="1"/>
</dbReference>
<keyword evidence="3" id="KW-0809">Transit peptide</keyword>
<feature type="domain" description="Lipoyl-binding" evidence="7">
    <location>
        <begin position="201"/>
        <end position="276"/>
    </location>
</feature>
<dbReference type="Pfam" id="PF00364">
    <property type="entry name" value="Biotin_lipoyl"/>
    <property type="match status" value="2"/>
</dbReference>
<dbReference type="SUPFAM" id="SSF52777">
    <property type="entry name" value="CoA-dependent acyltransferases"/>
    <property type="match status" value="1"/>
</dbReference>
<feature type="signal peptide" evidence="6">
    <location>
        <begin position="1"/>
        <end position="17"/>
    </location>
</feature>
<feature type="domain" description="Lipoyl-binding" evidence="7">
    <location>
        <begin position="52"/>
        <end position="127"/>
    </location>
</feature>
<reference evidence="8 9" key="1">
    <citation type="submission" date="2013-02" db="EMBL/GenBank/DDBJ databases">
        <title>The Genome Sequence of Plasmodium inui San Antonio 1.</title>
        <authorList>
            <consortium name="The Broad Institute Genome Sequencing Platform"/>
            <consortium name="The Broad Institute Genome Sequencing Center for Infectious Disease"/>
            <person name="Neafsey D."/>
            <person name="Cheeseman I."/>
            <person name="Volkman S."/>
            <person name="Adams J."/>
            <person name="Walker B."/>
            <person name="Young S.K."/>
            <person name="Zeng Q."/>
            <person name="Gargeya S."/>
            <person name="Fitzgerald M."/>
            <person name="Haas B."/>
            <person name="Abouelleil A."/>
            <person name="Alvarado L."/>
            <person name="Arachchi H.M."/>
            <person name="Berlin A.M."/>
            <person name="Chapman S.B."/>
            <person name="Dewar J."/>
            <person name="Goldberg J."/>
            <person name="Griggs A."/>
            <person name="Gujja S."/>
            <person name="Hansen M."/>
            <person name="Howarth C."/>
            <person name="Imamovic A."/>
            <person name="Larimer J."/>
            <person name="McCowan C."/>
            <person name="Murphy C."/>
            <person name="Neiman D."/>
            <person name="Pearson M."/>
            <person name="Priest M."/>
            <person name="Roberts A."/>
            <person name="Saif S."/>
            <person name="Shea T."/>
            <person name="Sisk P."/>
            <person name="Sykes S."/>
            <person name="Wortman J."/>
            <person name="Nusbaum C."/>
            <person name="Birren B."/>
        </authorList>
    </citation>
    <scope>NUCLEOTIDE SEQUENCE [LARGE SCALE GENOMIC DNA]</scope>
    <source>
        <strain evidence="8 9">San Antonio 1</strain>
    </source>
</reference>
<keyword evidence="9" id="KW-1185">Reference proteome</keyword>
<dbReference type="VEuPathDB" id="PlasmoDB:C922_05024"/>
<dbReference type="OrthoDB" id="537444at2759"/>
<evidence type="ECO:0000256" key="2">
    <source>
        <dbReference type="ARBA" id="ARBA00022823"/>
    </source>
</evidence>
<organism evidence="8 9">
    <name type="scientific">Plasmodium inui San Antonio 1</name>
    <dbReference type="NCBI Taxonomy" id="1237626"/>
    <lineage>
        <taxon>Eukaryota</taxon>
        <taxon>Sar</taxon>
        <taxon>Alveolata</taxon>
        <taxon>Apicomplexa</taxon>
        <taxon>Aconoidasida</taxon>
        <taxon>Haemosporida</taxon>
        <taxon>Plasmodiidae</taxon>
        <taxon>Plasmodium</taxon>
        <taxon>Plasmodium (Plasmodium)</taxon>
    </lineage>
</organism>
<dbReference type="GO" id="GO:0004742">
    <property type="term" value="F:dihydrolipoyllysine-residue acetyltransferase activity"/>
    <property type="evidence" value="ECO:0007669"/>
    <property type="project" value="TreeGrafter"/>
</dbReference>
<dbReference type="EMBL" id="KI965493">
    <property type="protein sequence ID" value="EUD64609.1"/>
    <property type="molecule type" value="Genomic_DNA"/>
</dbReference>
<evidence type="ECO:0000313" key="8">
    <source>
        <dbReference type="EMBL" id="EUD64609.1"/>
    </source>
</evidence>
<dbReference type="GO" id="GO:0006086">
    <property type="term" value="P:pyruvate decarboxylation to acetyl-CoA"/>
    <property type="evidence" value="ECO:0007669"/>
    <property type="project" value="InterPro"/>
</dbReference>
<accession>W7A694</accession>
<dbReference type="EC" id="2.3.1.-" evidence="4"/>
<dbReference type="GeneID" id="20040298"/>
<dbReference type="InterPro" id="IPR045257">
    <property type="entry name" value="E2/Pdx1"/>
</dbReference>
<keyword evidence="4 8" id="KW-0808">Transferase</keyword>
<feature type="region of interest" description="Disordered" evidence="5">
    <location>
        <begin position="127"/>
        <end position="155"/>
    </location>
</feature>
<dbReference type="Pfam" id="PF00198">
    <property type="entry name" value="2-oxoacid_dh"/>
    <property type="match status" value="1"/>
</dbReference>
<evidence type="ECO:0000256" key="1">
    <source>
        <dbReference type="ARBA" id="ARBA00007317"/>
    </source>
</evidence>
<dbReference type="InterPro" id="IPR000089">
    <property type="entry name" value="Biotin_lipoyl"/>
</dbReference>
<dbReference type="InterPro" id="IPR003016">
    <property type="entry name" value="2-oxoA_DH_lipoyl-BS"/>
</dbReference>
<evidence type="ECO:0000256" key="5">
    <source>
        <dbReference type="SAM" id="MobiDB-lite"/>
    </source>
</evidence>
<dbReference type="InterPro" id="IPR023213">
    <property type="entry name" value="CAT-like_dom_sf"/>
</dbReference>
<proteinExistence type="inferred from homology"/>
<dbReference type="RefSeq" id="XP_008818819.1">
    <property type="nucleotide sequence ID" value="XM_008820597.1"/>
</dbReference>
<dbReference type="PANTHER" id="PTHR23151:SF75">
    <property type="entry name" value="DIHYDROLIPOYLLYSINE-RESIDUE ACETYLTRANSFERASE COMPONENT 5 OF PYRUVATE DEHYDROGENASE COMPLEX, CHLOROPLASTIC"/>
    <property type="match status" value="1"/>
</dbReference>
<feature type="chain" id="PRO_5004887972" description="Dihydrolipoamide acetyltransferase component of pyruvate dehydrogenase complex" evidence="6">
    <location>
        <begin position="18"/>
        <end position="646"/>
    </location>
</feature>
<dbReference type="InterPro" id="IPR001078">
    <property type="entry name" value="2-oxoacid_DH_actylTfrase"/>
</dbReference>
<evidence type="ECO:0000256" key="6">
    <source>
        <dbReference type="SAM" id="SignalP"/>
    </source>
</evidence>
<sequence>MLLHWLPLILCLRISTCISMPKKHGFISTLSHTRGASPQNKVKKTRGVIFSQIEIKMPALSSTMTSGKIVKWNKHIGEYVNLGDIIMTVESDKADMDVEAFDEGFLRVKHMGDGSEAKVGDTLGILTTEKDEQIEARSDDSPPGATGESSQRGYIERVAKENSVIHTEDTTKIEKETGKNSIHIQTAQQQTSDEAADQTGEHKIFVPFVSNKKNRARISKWTRKENEYIHKDEILFHVEDDKSTIEVESPCHGIVKKIFIEEGQFADLDKPVAIISPKKAGHPPQGQQTPDVQLVNEENILRHYKKALSGTQEGELLLQNLSASDKRTMEERLLLNCDKYNNLSGDFFSSRGDGTPGKGSTDQKRDTPPPKGRDVPIVLPSAADLMEQNKLTPADIKRPKVPGRITYQDVVSHLERRREDTPPKEKIIELTNMQKAIKNNMMRTLSIPVFRITHFIKTDALLKLYEQVKDKINMTVLLCKSVSNVLLKHPIIYSTFIDEGEGKILLNEHVHIGNALGLKNTLLTPVLKRVNKTDIYTLAGEWKKLVEKGKQGLLTPGEMTGSNFYISNLGMFNTYQFDATLPPKVSCILSVGTNIGSVEYSEHLKIQRGMMMTLTCDHRHIYGSHAAAFMSDLAAFIEEDIMQVFL</sequence>
<protein>
    <recommendedName>
        <fullName evidence="4">Dihydrolipoamide acetyltransferase component of pyruvate dehydrogenase complex</fullName>
        <ecNumber evidence="4">2.3.1.-</ecNumber>
    </recommendedName>
</protein>
<feature type="compositionally biased region" description="Basic and acidic residues" evidence="5">
    <location>
        <begin position="128"/>
        <end position="140"/>
    </location>
</feature>
<dbReference type="Proteomes" id="UP000030640">
    <property type="component" value="Unassembled WGS sequence"/>
</dbReference>
<dbReference type="AlphaFoldDB" id="W7A694"/>
<dbReference type="InterPro" id="IPR011053">
    <property type="entry name" value="Single_hybrid_motif"/>
</dbReference>
<evidence type="ECO:0000313" key="9">
    <source>
        <dbReference type="Proteomes" id="UP000030640"/>
    </source>
</evidence>
<evidence type="ECO:0000256" key="3">
    <source>
        <dbReference type="ARBA" id="ARBA00022946"/>
    </source>
</evidence>
<keyword evidence="8" id="KW-0670">Pyruvate</keyword>
<dbReference type="PROSITE" id="PS00189">
    <property type="entry name" value="LIPOYL"/>
    <property type="match status" value="2"/>
</dbReference>
<dbReference type="FunFam" id="2.40.50.100:FF:000010">
    <property type="entry name" value="Acetyltransferase component of pyruvate dehydrogenase complex"/>
    <property type="match status" value="1"/>
</dbReference>
<comment type="similarity">
    <text evidence="1 4">Belongs to the 2-oxoacid dehydrogenase family.</text>
</comment>
<dbReference type="PROSITE" id="PS50968">
    <property type="entry name" value="BIOTINYL_LIPOYL"/>
    <property type="match status" value="2"/>
</dbReference>
<dbReference type="PANTHER" id="PTHR23151">
    <property type="entry name" value="DIHYDROLIPOAMIDE ACETYL/SUCCINYL-TRANSFERASE-RELATED"/>
    <property type="match status" value="1"/>
</dbReference>
<feature type="compositionally biased region" description="Basic and acidic residues" evidence="5">
    <location>
        <begin position="361"/>
        <end position="374"/>
    </location>
</feature>
<dbReference type="SUPFAM" id="SSF51230">
    <property type="entry name" value="Single hybrid motif"/>
    <property type="match status" value="2"/>
</dbReference>
<dbReference type="CDD" id="cd06849">
    <property type="entry name" value="lipoyl_domain"/>
    <property type="match status" value="2"/>
</dbReference>